<dbReference type="PANTHER" id="PTHR37691">
    <property type="entry name" value="BLR3518 PROTEIN"/>
    <property type="match status" value="1"/>
</dbReference>
<evidence type="ECO:0000313" key="3">
    <source>
        <dbReference type="Proteomes" id="UP000266568"/>
    </source>
</evidence>
<dbReference type="EMBL" id="QXDC01000002">
    <property type="protein sequence ID" value="RIA47170.1"/>
    <property type="molecule type" value="Genomic_DNA"/>
</dbReference>
<gene>
    <name evidence="2" type="ORF">DFR49_1739</name>
</gene>
<sequence length="189" mass="20250">MPSNKVRARAHSWRRTGLALVLGLVMMGNANAQDANHPVIAGYGAIHPAQDLANLPDPSLRYRVAFEITRAASDNGQVNPALDRVARFINLLGAAGVRPDPGDIVVVMHGPATPSILRDAAYETRFHQANPNSGLIAKLQQAGVAIHVCSFALANQRIERDEVAKDVTIDLAAMVTLANLQLKGWALIL</sequence>
<comment type="caution">
    <text evidence="2">The sequence shown here is derived from an EMBL/GenBank/DDBJ whole genome shotgun (WGS) entry which is preliminary data.</text>
</comment>
<dbReference type="Pfam" id="PF02635">
    <property type="entry name" value="DsrE"/>
    <property type="match status" value="1"/>
</dbReference>
<keyword evidence="3" id="KW-1185">Reference proteome</keyword>
<organism evidence="2 3">
    <name type="scientific">Hephaestia caeni</name>
    <dbReference type="NCBI Taxonomy" id="645617"/>
    <lineage>
        <taxon>Bacteria</taxon>
        <taxon>Pseudomonadati</taxon>
        <taxon>Pseudomonadota</taxon>
        <taxon>Alphaproteobacteria</taxon>
        <taxon>Sphingomonadales</taxon>
        <taxon>Sphingomonadaceae</taxon>
        <taxon>Hephaestia</taxon>
    </lineage>
</organism>
<dbReference type="Gene3D" id="3.40.1260.10">
    <property type="entry name" value="DsrEFH-like"/>
    <property type="match status" value="1"/>
</dbReference>
<feature type="signal peptide" evidence="1">
    <location>
        <begin position="1"/>
        <end position="32"/>
    </location>
</feature>
<evidence type="ECO:0000256" key="1">
    <source>
        <dbReference type="SAM" id="SignalP"/>
    </source>
</evidence>
<keyword evidence="1" id="KW-0732">Signal</keyword>
<evidence type="ECO:0000313" key="2">
    <source>
        <dbReference type="EMBL" id="RIA47170.1"/>
    </source>
</evidence>
<dbReference type="SUPFAM" id="SSF75169">
    <property type="entry name" value="DsrEFH-like"/>
    <property type="match status" value="1"/>
</dbReference>
<accession>A0A397PC63</accession>
<proteinExistence type="predicted"/>
<protein>
    <submittedName>
        <fullName evidence="2">Intracellular sulfur oxidation DsrE/DsrF family protein</fullName>
    </submittedName>
</protein>
<dbReference type="InterPro" id="IPR003787">
    <property type="entry name" value="Sulphur_relay_DsrE/F-like"/>
</dbReference>
<reference evidence="2 3" key="1">
    <citation type="submission" date="2018-08" db="EMBL/GenBank/DDBJ databases">
        <title>Genomic Encyclopedia of Type Strains, Phase IV (KMG-IV): sequencing the most valuable type-strain genomes for metagenomic binning, comparative biology and taxonomic classification.</title>
        <authorList>
            <person name="Goeker M."/>
        </authorList>
    </citation>
    <scope>NUCLEOTIDE SEQUENCE [LARGE SCALE GENOMIC DNA]</scope>
    <source>
        <strain evidence="2 3">DSM 25527</strain>
    </source>
</reference>
<dbReference type="AlphaFoldDB" id="A0A397PC63"/>
<name>A0A397PC63_9SPHN</name>
<dbReference type="Proteomes" id="UP000266568">
    <property type="component" value="Unassembled WGS sequence"/>
</dbReference>
<dbReference type="InterPro" id="IPR027396">
    <property type="entry name" value="DsrEFH-like"/>
</dbReference>
<feature type="chain" id="PRO_5017408733" evidence="1">
    <location>
        <begin position="33"/>
        <end position="189"/>
    </location>
</feature>
<dbReference type="PANTHER" id="PTHR37691:SF1">
    <property type="entry name" value="BLR3518 PROTEIN"/>
    <property type="match status" value="1"/>
</dbReference>